<organism evidence="8 9">
    <name type="scientific">Anatilimnocola aggregata</name>
    <dbReference type="NCBI Taxonomy" id="2528021"/>
    <lineage>
        <taxon>Bacteria</taxon>
        <taxon>Pseudomonadati</taxon>
        <taxon>Planctomycetota</taxon>
        <taxon>Planctomycetia</taxon>
        <taxon>Pirellulales</taxon>
        <taxon>Pirellulaceae</taxon>
        <taxon>Anatilimnocola</taxon>
    </lineage>
</organism>
<dbReference type="InterPro" id="IPR051906">
    <property type="entry name" value="TolC-like"/>
</dbReference>
<evidence type="ECO:0000256" key="1">
    <source>
        <dbReference type="ARBA" id="ARBA00004442"/>
    </source>
</evidence>
<evidence type="ECO:0000313" key="9">
    <source>
        <dbReference type="Proteomes" id="UP000315017"/>
    </source>
</evidence>
<evidence type="ECO:0000313" key="8">
    <source>
        <dbReference type="EMBL" id="QDU28469.1"/>
    </source>
</evidence>
<accession>A0A517YE17</accession>
<dbReference type="EMBL" id="CP036274">
    <property type="protein sequence ID" value="QDU28469.1"/>
    <property type="molecule type" value="Genomic_DNA"/>
</dbReference>
<protein>
    <submittedName>
        <fullName evidence="8">Outer membrane efflux protein</fullName>
    </submittedName>
</protein>
<evidence type="ECO:0000256" key="2">
    <source>
        <dbReference type="ARBA" id="ARBA00007613"/>
    </source>
</evidence>
<dbReference type="KEGG" id="aagg:ETAA8_35700"/>
<keyword evidence="7" id="KW-0998">Cell outer membrane</keyword>
<dbReference type="AlphaFoldDB" id="A0A517YE17"/>
<name>A0A517YE17_9BACT</name>
<dbReference type="PANTHER" id="PTHR30026:SF23">
    <property type="entry name" value="TO APRF-PUTATIVE OUTER MEMBRANE EFFLUX PROTEIN OR SECRETED ALKALINE PHOSPHATASE-RELATED"/>
    <property type="match status" value="1"/>
</dbReference>
<keyword evidence="3" id="KW-0813">Transport</keyword>
<dbReference type="PROSITE" id="PS51257">
    <property type="entry name" value="PROKAR_LIPOPROTEIN"/>
    <property type="match status" value="1"/>
</dbReference>
<evidence type="ECO:0000256" key="4">
    <source>
        <dbReference type="ARBA" id="ARBA00022452"/>
    </source>
</evidence>
<dbReference type="SUPFAM" id="SSF56954">
    <property type="entry name" value="Outer membrane efflux proteins (OEP)"/>
    <property type="match status" value="1"/>
</dbReference>
<gene>
    <name evidence="8" type="ORF">ETAA8_35700</name>
</gene>
<dbReference type="InterPro" id="IPR003423">
    <property type="entry name" value="OMP_efflux"/>
</dbReference>
<dbReference type="GO" id="GO:1990281">
    <property type="term" value="C:efflux pump complex"/>
    <property type="evidence" value="ECO:0007669"/>
    <property type="project" value="TreeGrafter"/>
</dbReference>
<dbReference type="GO" id="GO:0015562">
    <property type="term" value="F:efflux transmembrane transporter activity"/>
    <property type="evidence" value="ECO:0007669"/>
    <property type="project" value="InterPro"/>
</dbReference>
<dbReference type="PANTHER" id="PTHR30026">
    <property type="entry name" value="OUTER MEMBRANE PROTEIN TOLC"/>
    <property type="match status" value="1"/>
</dbReference>
<evidence type="ECO:0000256" key="7">
    <source>
        <dbReference type="ARBA" id="ARBA00023237"/>
    </source>
</evidence>
<evidence type="ECO:0000256" key="5">
    <source>
        <dbReference type="ARBA" id="ARBA00022692"/>
    </source>
</evidence>
<dbReference type="Gene3D" id="1.20.1600.10">
    <property type="entry name" value="Outer membrane efflux proteins (OEP)"/>
    <property type="match status" value="1"/>
</dbReference>
<comment type="similarity">
    <text evidence="2">Belongs to the outer membrane factor (OMF) (TC 1.B.17) family.</text>
</comment>
<dbReference type="Proteomes" id="UP000315017">
    <property type="component" value="Chromosome"/>
</dbReference>
<dbReference type="RefSeq" id="WP_145090807.1">
    <property type="nucleotide sequence ID" value="NZ_CP036274.1"/>
</dbReference>
<evidence type="ECO:0000256" key="6">
    <source>
        <dbReference type="ARBA" id="ARBA00023136"/>
    </source>
</evidence>
<dbReference type="Pfam" id="PF02321">
    <property type="entry name" value="OEP"/>
    <property type="match status" value="1"/>
</dbReference>
<dbReference type="OrthoDB" id="229865at2"/>
<reference evidence="8 9" key="1">
    <citation type="submission" date="2019-02" db="EMBL/GenBank/DDBJ databases">
        <title>Deep-cultivation of Planctomycetes and their phenomic and genomic characterization uncovers novel biology.</title>
        <authorList>
            <person name="Wiegand S."/>
            <person name="Jogler M."/>
            <person name="Boedeker C."/>
            <person name="Pinto D."/>
            <person name="Vollmers J."/>
            <person name="Rivas-Marin E."/>
            <person name="Kohn T."/>
            <person name="Peeters S.H."/>
            <person name="Heuer A."/>
            <person name="Rast P."/>
            <person name="Oberbeckmann S."/>
            <person name="Bunk B."/>
            <person name="Jeske O."/>
            <person name="Meyerdierks A."/>
            <person name="Storesund J.E."/>
            <person name="Kallscheuer N."/>
            <person name="Luecker S."/>
            <person name="Lage O.M."/>
            <person name="Pohl T."/>
            <person name="Merkel B.J."/>
            <person name="Hornburger P."/>
            <person name="Mueller R.-W."/>
            <person name="Bruemmer F."/>
            <person name="Labrenz M."/>
            <person name="Spormann A.M."/>
            <person name="Op den Camp H."/>
            <person name="Overmann J."/>
            <person name="Amann R."/>
            <person name="Jetten M.S.M."/>
            <person name="Mascher T."/>
            <person name="Medema M.H."/>
            <person name="Devos D.P."/>
            <person name="Kaster A.-K."/>
            <person name="Ovreas L."/>
            <person name="Rohde M."/>
            <person name="Galperin M.Y."/>
            <person name="Jogler C."/>
        </authorList>
    </citation>
    <scope>NUCLEOTIDE SEQUENCE [LARGE SCALE GENOMIC DNA]</scope>
    <source>
        <strain evidence="8 9">ETA_A8</strain>
    </source>
</reference>
<evidence type="ECO:0000256" key="3">
    <source>
        <dbReference type="ARBA" id="ARBA00022448"/>
    </source>
</evidence>
<keyword evidence="9" id="KW-1185">Reference proteome</keyword>
<comment type="subcellular location">
    <subcellularLocation>
        <location evidence="1">Cell outer membrane</location>
    </subcellularLocation>
</comment>
<sequence>MKPLHCKLLPSEIVLACTLTIALWSGCATSKTSQTALHEPAAVRAIALTKIEYPDAVAPIREDTLTSIPPRTIREMGSLTYWDLTLEDAVRLALENSKVLRDLGGTVVRSPDASVTSTDPAIQETDPRFGVEAALSDFDAQLLTTLNSERIDRRLNNRFLGDLGFLSGQKDQLDTQISKRTATGTQFFLRQHLDFDRDNNLGNQFPGGAANVFYEGEVRQPLLQGNGLDFNRIAGPNGTPGSFNGVLIARIRTDVSLADFEIGLRDFVSNVENAYWDLYYSYRDLDAKVRARDTALETWRRIQALNQTGRRGGEAEKEAQAREQFFRFEAEAQDSLAGRPLDGTRTNNGSRPGTFRGLPGVLVNERRLRLLMNVPTQGEELIRPAEEPSWASVVFDWSSISAEALVRRAELRRQRWQLKRRELELIAARNFLMPQLDLVGKYRFRGFGDDLINPDSTGLPRFDNAFMDLTSGDFQEWQVGVELSMPLGFRQAYAGVRNAELRIVRERSLLDAQEREIICDLSLAISELDRSYLVMHTNYNRWVAARQQLAAVDAAFQDDRVEFIAVLDAQRRYAEAESQQYRSRVEYAVALKNVHFEKGTMLDYLGIASAEGPWPGKAYDDALRRDAMRGRVHAIPRSALIISTETPTVELPASALPELLPQPPAANP</sequence>
<dbReference type="GO" id="GO:0009279">
    <property type="term" value="C:cell outer membrane"/>
    <property type="evidence" value="ECO:0007669"/>
    <property type="project" value="UniProtKB-SubCell"/>
</dbReference>
<keyword evidence="4" id="KW-1134">Transmembrane beta strand</keyword>
<keyword evidence="6" id="KW-0472">Membrane</keyword>
<dbReference type="GO" id="GO:0015288">
    <property type="term" value="F:porin activity"/>
    <property type="evidence" value="ECO:0007669"/>
    <property type="project" value="TreeGrafter"/>
</dbReference>
<keyword evidence="5" id="KW-0812">Transmembrane</keyword>
<proteinExistence type="inferred from homology"/>